<feature type="non-terminal residue" evidence="2">
    <location>
        <position position="43"/>
    </location>
</feature>
<evidence type="ECO:0000256" key="1">
    <source>
        <dbReference type="SAM" id="MobiDB-lite"/>
    </source>
</evidence>
<evidence type="ECO:0000313" key="3">
    <source>
        <dbReference type="Proteomes" id="UP000616769"/>
    </source>
</evidence>
<dbReference type="OrthoDB" id="10046764at2759"/>
<evidence type="ECO:0000313" key="2">
    <source>
        <dbReference type="EMBL" id="KPM08082.1"/>
    </source>
</evidence>
<sequence length="43" mass="4716">MKILDEPLQSDSIDHNEQPTMIEKGSVSTKLDKGDGGETETIK</sequence>
<dbReference type="EMBL" id="JXLN01012180">
    <property type="protein sequence ID" value="KPM08082.1"/>
    <property type="molecule type" value="Genomic_DNA"/>
</dbReference>
<proteinExistence type="predicted"/>
<gene>
    <name evidence="2" type="ORF">QR98_0065960</name>
</gene>
<organism evidence="2 3">
    <name type="scientific">Sarcoptes scabiei</name>
    <name type="common">Itch mite</name>
    <name type="synonym">Acarus scabiei</name>
    <dbReference type="NCBI Taxonomy" id="52283"/>
    <lineage>
        <taxon>Eukaryota</taxon>
        <taxon>Metazoa</taxon>
        <taxon>Ecdysozoa</taxon>
        <taxon>Arthropoda</taxon>
        <taxon>Chelicerata</taxon>
        <taxon>Arachnida</taxon>
        <taxon>Acari</taxon>
        <taxon>Acariformes</taxon>
        <taxon>Sarcoptiformes</taxon>
        <taxon>Astigmata</taxon>
        <taxon>Psoroptidia</taxon>
        <taxon>Sarcoptoidea</taxon>
        <taxon>Sarcoptidae</taxon>
        <taxon>Sarcoptinae</taxon>
        <taxon>Sarcoptes</taxon>
    </lineage>
</organism>
<accession>A0A132AAS5</accession>
<dbReference type="VEuPathDB" id="VectorBase:SSCA008306"/>
<feature type="region of interest" description="Disordered" evidence="1">
    <location>
        <begin position="1"/>
        <end position="43"/>
    </location>
</feature>
<reference evidence="2 3" key="1">
    <citation type="journal article" date="2015" name="Parasit. Vectors">
        <title>Draft genome of the scabies mite.</title>
        <authorList>
            <person name="Rider S.D.Jr."/>
            <person name="Morgan M.S."/>
            <person name="Arlian L.G."/>
        </authorList>
    </citation>
    <scope>NUCLEOTIDE SEQUENCE [LARGE SCALE GENOMIC DNA]</scope>
    <source>
        <strain evidence="2">Arlian Lab</strain>
    </source>
</reference>
<protein>
    <submittedName>
        <fullName evidence="2">Uncharacterized protein</fullName>
    </submittedName>
</protein>
<feature type="compositionally biased region" description="Basic and acidic residues" evidence="1">
    <location>
        <begin position="30"/>
        <end position="43"/>
    </location>
</feature>
<dbReference type="AlphaFoldDB" id="A0A132AAS5"/>
<comment type="caution">
    <text evidence="2">The sequence shown here is derived from an EMBL/GenBank/DDBJ whole genome shotgun (WGS) entry which is preliminary data.</text>
</comment>
<dbReference type="Proteomes" id="UP000616769">
    <property type="component" value="Unassembled WGS sequence"/>
</dbReference>
<name>A0A132AAS5_SARSC</name>